<accession>A0A267F698</accession>
<dbReference type="OrthoDB" id="6352325at2759"/>
<evidence type="ECO:0008006" key="14">
    <source>
        <dbReference type="Google" id="ProtNLM"/>
    </source>
</evidence>
<feature type="region of interest" description="Disordered" evidence="9">
    <location>
        <begin position="260"/>
        <end position="280"/>
    </location>
</feature>
<dbReference type="GO" id="GO:0000978">
    <property type="term" value="F:RNA polymerase II cis-regulatory region sequence-specific DNA binding"/>
    <property type="evidence" value="ECO:0007669"/>
    <property type="project" value="TreeGrafter"/>
</dbReference>
<keyword evidence="7" id="KW-0675">Receptor</keyword>
<dbReference type="PANTHER" id="PTHR24082:SF283">
    <property type="entry name" value="NUCLEAR HORMONE RECEPTOR HR96"/>
    <property type="match status" value="1"/>
</dbReference>
<dbReference type="InterPro" id="IPR001628">
    <property type="entry name" value="Znf_hrmn_rcpt"/>
</dbReference>
<keyword evidence="3" id="KW-0862">Zinc</keyword>
<dbReference type="PROSITE" id="PS51030">
    <property type="entry name" value="NUCLEAR_REC_DBD_2"/>
    <property type="match status" value="1"/>
</dbReference>
<evidence type="ECO:0000256" key="3">
    <source>
        <dbReference type="ARBA" id="ARBA00022833"/>
    </source>
</evidence>
<evidence type="ECO:0000256" key="1">
    <source>
        <dbReference type="ARBA" id="ARBA00022723"/>
    </source>
</evidence>
<feature type="compositionally biased region" description="Low complexity" evidence="9">
    <location>
        <begin position="260"/>
        <end position="279"/>
    </location>
</feature>
<dbReference type="InterPro" id="IPR000536">
    <property type="entry name" value="Nucl_hrmn_rcpt_lig-bd"/>
</dbReference>
<evidence type="ECO:0000256" key="9">
    <source>
        <dbReference type="SAM" id="MobiDB-lite"/>
    </source>
</evidence>
<sequence>QPSPMATMDSSARQPTGRLPLLPSMSVKSEAASSADVTEEDEQNFDDAEDYDEEDDVGIGLPRHHHPSLLLDYDEQSESDQRALLLLNSDGQRQDGGAEEGGAPVVRTRRRKAALPVDARFCAVCSEPATGYNFDRLTCESCKAFFRRNALKSRERIKPCSRGGGCDVSGPQRKHCPTCRLEKCLRVGMKKELILPPEKLEQRAKPKKRTARQQLQLPWSSSESAAAAASSPRGGVLGVHNRDSARRRASAVFLDHLLSTQQQQSQHRQPQPPQLQSRPVTTGALALAWSEATLAGRTWSSELTSNELECLDGLREAQDRLSDALQMSDCDRPDGGEAKDGVGRLEQAFNQMEACIRRIISVVKLIPIFSEVDKDSQILMLKVNIYGLVILYSSFFFNPVTGSWEIPLASSNADDDQESQRRLSGSGGVSLMRELAAAVAAIVSMHPGSSDLTLADLDQYCANSHNVYARLELYSRHDSTVKMLMLALKLFNTDSMPASPARDSLERAQSFYSLLLKKYLAREFGVPDAMQLYPRLLLTFIDMRTVENKMVEFTRLLSVESLNPLVREFAHVT</sequence>
<dbReference type="PROSITE" id="PS51843">
    <property type="entry name" value="NR_LBD"/>
    <property type="match status" value="1"/>
</dbReference>
<keyword evidence="2" id="KW-0863">Zinc-finger</keyword>
<dbReference type="GO" id="GO:0045944">
    <property type="term" value="P:positive regulation of transcription by RNA polymerase II"/>
    <property type="evidence" value="ECO:0007669"/>
    <property type="project" value="TreeGrafter"/>
</dbReference>
<dbReference type="GO" id="GO:0000122">
    <property type="term" value="P:negative regulation of transcription by RNA polymerase II"/>
    <property type="evidence" value="ECO:0007669"/>
    <property type="project" value="TreeGrafter"/>
</dbReference>
<keyword evidence="1" id="KW-0479">Metal-binding</keyword>
<feature type="region of interest" description="Disordered" evidence="9">
    <location>
        <begin position="196"/>
        <end position="239"/>
    </location>
</feature>
<evidence type="ECO:0000256" key="2">
    <source>
        <dbReference type="ARBA" id="ARBA00022771"/>
    </source>
</evidence>
<name>A0A267F698_9PLAT</name>
<evidence type="ECO:0000256" key="6">
    <source>
        <dbReference type="ARBA" id="ARBA00023163"/>
    </source>
</evidence>
<evidence type="ECO:0000256" key="4">
    <source>
        <dbReference type="ARBA" id="ARBA00023015"/>
    </source>
</evidence>
<dbReference type="Pfam" id="PF00105">
    <property type="entry name" value="zf-C4"/>
    <property type="match status" value="1"/>
</dbReference>
<dbReference type="InterPro" id="IPR001723">
    <property type="entry name" value="Nuclear_hrmn_rcpt"/>
</dbReference>
<evidence type="ECO:0000259" key="10">
    <source>
        <dbReference type="PROSITE" id="PS51030"/>
    </source>
</evidence>
<dbReference type="Proteomes" id="UP000215902">
    <property type="component" value="Unassembled WGS sequence"/>
</dbReference>
<protein>
    <recommendedName>
        <fullName evidence="14">Nuclear receptor domain-containing protein</fullName>
    </recommendedName>
</protein>
<proteinExistence type="predicted"/>
<dbReference type="GO" id="GO:0008270">
    <property type="term" value="F:zinc ion binding"/>
    <property type="evidence" value="ECO:0007669"/>
    <property type="project" value="UniProtKB-KW"/>
</dbReference>
<keyword evidence="8" id="KW-0539">Nucleus</keyword>
<organism evidence="12 13">
    <name type="scientific">Macrostomum lignano</name>
    <dbReference type="NCBI Taxonomy" id="282301"/>
    <lineage>
        <taxon>Eukaryota</taxon>
        <taxon>Metazoa</taxon>
        <taxon>Spiralia</taxon>
        <taxon>Lophotrochozoa</taxon>
        <taxon>Platyhelminthes</taxon>
        <taxon>Rhabditophora</taxon>
        <taxon>Macrostomorpha</taxon>
        <taxon>Macrostomida</taxon>
        <taxon>Macrostomidae</taxon>
        <taxon>Macrostomum</taxon>
    </lineage>
</organism>
<dbReference type="InterPro" id="IPR013088">
    <property type="entry name" value="Znf_NHR/GATA"/>
</dbReference>
<dbReference type="PANTHER" id="PTHR24082">
    <property type="entry name" value="NUCLEAR HORMONE RECEPTOR"/>
    <property type="match status" value="1"/>
</dbReference>
<dbReference type="EMBL" id="NIVC01001334">
    <property type="protein sequence ID" value="PAA69300.1"/>
    <property type="molecule type" value="Genomic_DNA"/>
</dbReference>
<evidence type="ECO:0000256" key="7">
    <source>
        <dbReference type="ARBA" id="ARBA00023170"/>
    </source>
</evidence>
<dbReference type="SMART" id="SM00399">
    <property type="entry name" value="ZnF_C4"/>
    <property type="match status" value="1"/>
</dbReference>
<dbReference type="Gene3D" id="1.10.565.10">
    <property type="entry name" value="Retinoid X Receptor"/>
    <property type="match status" value="1"/>
</dbReference>
<feature type="region of interest" description="Disordered" evidence="9">
    <location>
        <begin position="1"/>
        <end position="63"/>
    </location>
</feature>
<feature type="compositionally biased region" description="Low complexity" evidence="9">
    <location>
        <begin position="220"/>
        <end position="231"/>
    </location>
</feature>
<dbReference type="SUPFAM" id="SSF48508">
    <property type="entry name" value="Nuclear receptor ligand-binding domain"/>
    <property type="match status" value="1"/>
</dbReference>
<gene>
    <name evidence="12" type="ORF">BOX15_Mlig010878g1</name>
</gene>
<dbReference type="InterPro" id="IPR035500">
    <property type="entry name" value="NHR-like_dom_sf"/>
</dbReference>
<feature type="non-terminal residue" evidence="12">
    <location>
        <position position="1"/>
    </location>
</feature>
<feature type="domain" description="Nuclear receptor" evidence="10">
    <location>
        <begin position="119"/>
        <end position="196"/>
    </location>
</feature>
<evidence type="ECO:0000313" key="13">
    <source>
        <dbReference type="Proteomes" id="UP000215902"/>
    </source>
</evidence>
<dbReference type="PRINTS" id="PR00398">
    <property type="entry name" value="STRDHORMONER"/>
</dbReference>
<dbReference type="Gene3D" id="3.30.50.10">
    <property type="entry name" value="Erythroid Transcription Factor GATA-1, subunit A"/>
    <property type="match status" value="1"/>
</dbReference>
<dbReference type="InterPro" id="IPR050234">
    <property type="entry name" value="Nuclear_hormone_rcpt_NR1"/>
</dbReference>
<evidence type="ECO:0000313" key="12">
    <source>
        <dbReference type="EMBL" id="PAA69300.1"/>
    </source>
</evidence>
<dbReference type="SUPFAM" id="SSF57716">
    <property type="entry name" value="Glucocorticoid receptor-like (DNA-binding domain)"/>
    <property type="match status" value="1"/>
</dbReference>
<comment type="caution">
    <text evidence="12">The sequence shown here is derived from an EMBL/GenBank/DDBJ whole genome shotgun (WGS) entry which is preliminary data.</text>
</comment>
<feature type="compositionally biased region" description="Acidic residues" evidence="9">
    <location>
        <begin position="37"/>
        <end position="57"/>
    </location>
</feature>
<feature type="domain" description="NR LBD" evidence="11">
    <location>
        <begin position="313"/>
        <end position="573"/>
    </location>
</feature>
<evidence type="ECO:0000259" key="11">
    <source>
        <dbReference type="PROSITE" id="PS51843"/>
    </source>
</evidence>
<dbReference type="PRINTS" id="PR00047">
    <property type="entry name" value="STROIDFINGER"/>
</dbReference>
<keyword evidence="13" id="KW-1185">Reference proteome</keyword>
<dbReference type="AlphaFoldDB" id="A0A267F698"/>
<dbReference type="PROSITE" id="PS00031">
    <property type="entry name" value="NUCLEAR_REC_DBD_1"/>
    <property type="match status" value="1"/>
</dbReference>
<evidence type="ECO:0000256" key="5">
    <source>
        <dbReference type="ARBA" id="ARBA00023125"/>
    </source>
</evidence>
<keyword evidence="6" id="KW-0804">Transcription</keyword>
<dbReference type="GO" id="GO:0004879">
    <property type="term" value="F:nuclear receptor activity"/>
    <property type="evidence" value="ECO:0007669"/>
    <property type="project" value="TreeGrafter"/>
</dbReference>
<evidence type="ECO:0000256" key="8">
    <source>
        <dbReference type="ARBA" id="ARBA00023242"/>
    </source>
</evidence>
<reference evidence="12 13" key="1">
    <citation type="submission" date="2017-06" db="EMBL/GenBank/DDBJ databases">
        <title>A platform for efficient transgenesis in Macrostomum lignano, a flatworm model organism for stem cell research.</title>
        <authorList>
            <person name="Berezikov E."/>
        </authorList>
    </citation>
    <scope>NUCLEOTIDE SEQUENCE [LARGE SCALE GENOMIC DNA]</scope>
    <source>
        <strain evidence="12">DV1</strain>
        <tissue evidence="12">Whole organism</tissue>
    </source>
</reference>
<keyword evidence="4" id="KW-0805">Transcription regulation</keyword>
<dbReference type="GO" id="GO:0030154">
    <property type="term" value="P:cell differentiation"/>
    <property type="evidence" value="ECO:0007669"/>
    <property type="project" value="TreeGrafter"/>
</dbReference>
<dbReference type="STRING" id="282301.A0A267F698"/>
<keyword evidence="5" id="KW-0238">DNA-binding</keyword>